<feature type="transmembrane region" description="Helical" evidence="1">
    <location>
        <begin position="20"/>
        <end position="39"/>
    </location>
</feature>
<keyword evidence="1" id="KW-0472">Membrane</keyword>
<reference evidence="2" key="1">
    <citation type="submission" date="2014-11" db="EMBL/GenBank/DDBJ databases">
        <authorList>
            <person name="Amaro Gonzalez C."/>
        </authorList>
    </citation>
    <scope>NUCLEOTIDE SEQUENCE</scope>
</reference>
<proteinExistence type="predicted"/>
<keyword evidence="1" id="KW-0812">Transmembrane</keyword>
<dbReference type="AlphaFoldDB" id="A0A0E9U1D7"/>
<evidence type="ECO:0000256" key="1">
    <source>
        <dbReference type="SAM" id="Phobius"/>
    </source>
</evidence>
<evidence type="ECO:0000313" key="2">
    <source>
        <dbReference type="EMBL" id="JAH59552.1"/>
    </source>
</evidence>
<reference evidence="2" key="2">
    <citation type="journal article" date="2015" name="Fish Shellfish Immunol.">
        <title>Early steps in the European eel (Anguilla anguilla)-Vibrio vulnificus interaction in the gills: Role of the RtxA13 toxin.</title>
        <authorList>
            <person name="Callol A."/>
            <person name="Pajuelo D."/>
            <person name="Ebbesson L."/>
            <person name="Teles M."/>
            <person name="MacKenzie S."/>
            <person name="Amaro C."/>
        </authorList>
    </citation>
    <scope>NUCLEOTIDE SEQUENCE</scope>
</reference>
<dbReference type="EMBL" id="GBXM01049025">
    <property type="protein sequence ID" value="JAH59552.1"/>
    <property type="molecule type" value="Transcribed_RNA"/>
</dbReference>
<organism evidence="2">
    <name type="scientific">Anguilla anguilla</name>
    <name type="common">European freshwater eel</name>
    <name type="synonym">Muraena anguilla</name>
    <dbReference type="NCBI Taxonomy" id="7936"/>
    <lineage>
        <taxon>Eukaryota</taxon>
        <taxon>Metazoa</taxon>
        <taxon>Chordata</taxon>
        <taxon>Craniata</taxon>
        <taxon>Vertebrata</taxon>
        <taxon>Euteleostomi</taxon>
        <taxon>Actinopterygii</taxon>
        <taxon>Neopterygii</taxon>
        <taxon>Teleostei</taxon>
        <taxon>Anguilliformes</taxon>
        <taxon>Anguillidae</taxon>
        <taxon>Anguilla</taxon>
    </lineage>
</organism>
<keyword evidence="1" id="KW-1133">Transmembrane helix</keyword>
<name>A0A0E9U1D7_ANGAN</name>
<protein>
    <submittedName>
        <fullName evidence="2">Uncharacterized protein</fullName>
    </submittedName>
</protein>
<sequence length="42" mass="4702">MPIILNEILDVRCPHTFSHVVNSMCVCVCVCSSYFAWIISGL</sequence>
<accession>A0A0E9U1D7</accession>